<protein>
    <submittedName>
        <fullName evidence="1">Uncharacterized protein</fullName>
    </submittedName>
</protein>
<gene>
    <name evidence="1" type="ORF">B4102_2541</name>
</gene>
<dbReference type="Proteomes" id="UP000075666">
    <property type="component" value="Unassembled WGS sequence"/>
</dbReference>
<name>A0A150LAI6_9BACI</name>
<keyword evidence="2" id="KW-1185">Reference proteome</keyword>
<reference evidence="1 2" key="1">
    <citation type="submission" date="2016-01" db="EMBL/GenBank/DDBJ databases">
        <title>Genome Sequences of Twelve Sporeforming Bacillus Species Isolated from Foods.</title>
        <authorList>
            <person name="Berendsen E.M."/>
            <person name="Wells-Bennik M.H."/>
            <person name="Krawcyk A.O."/>
            <person name="De Jong A."/>
            <person name="Holsappel S."/>
            <person name="Eijlander R.T."/>
            <person name="Kuipers O.P."/>
        </authorList>
    </citation>
    <scope>NUCLEOTIDE SEQUENCE [LARGE SCALE GENOMIC DNA]</scope>
    <source>
        <strain evidence="1 2">B4102</strain>
    </source>
</reference>
<comment type="caution">
    <text evidence="1">The sequence shown here is derived from an EMBL/GenBank/DDBJ whole genome shotgun (WGS) entry which is preliminary data.</text>
</comment>
<sequence length="38" mass="4691">MIWTLYVYDVVLFSYDNKMMNNHLFSIIFGHVNLFFEK</sequence>
<evidence type="ECO:0000313" key="2">
    <source>
        <dbReference type="Proteomes" id="UP000075666"/>
    </source>
</evidence>
<dbReference type="EMBL" id="LQYN01000025">
    <property type="protein sequence ID" value="KYD09275.1"/>
    <property type="molecule type" value="Genomic_DNA"/>
</dbReference>
<accession>A0A150LAI6</accession>
<evidence type="ECO:0000313" key="1">
    <source>
        <dbReference type="EMBL" id="KYD09275.1"/>
    </source>
</evidence>
<organism evidence="1 2">
    <name type="scientific">Heyndrickxia sporothermodurans</name>
    <dbReference type="NCBI Taxonomy" id="46224"/>
    <lineage>
        <taxon>Bacteria</taxon>
        <taxon>Bacillati</taxon>
        <taxon>Bacillota</taxon>
        <taxon>Bacilli</taxon>
        <taxon>Bacillales</taxon>
        <taxon>Bacillaceae</taxon>
        <taxon>Heyndrickxia</taxon>
    </lineage>
</organism>
<dbReference type="PATRIC" id="fig|46224.3.peg.1720"/>
<dbReference type="AlphaFoldDB" id="A0A150LAI6"/>
<proteinExistence type="predicted"/>